<sequence length="350" mass="38924">MKQCCRSSGFIIDRVPRTTTIVSLHKTSGTGFSAFSKLDGKKSHLKAINVVDEDARREESEMSSLKGLICKMNTRLDDIKKSLKTKSESDEKCRKLRIRLFQLKIQGAGDHTLPYMGYICVDVFVPKLGIDSVGCLILVVPDDKYADSVPIILGTNILKPIMNNVECKYGFRFQKITAMPDSLYFTFQLIHIKEVHRIKVRLGVIKFTSAHKLILLSNTTMLIEGKVHQTILTDSSVGMTQRWSGSILPDGVSVTPALVDIGSGKSVCVELSNLINNPVVLSPNCVLCQVQACAITEDDPHTDPEHSTSWIDCIRQSLSESTLTESQQVEVQRVVAQWHNVFSKNDLESV</sequence>
<comment type="caution">
    <text evidence="1">The sequence shown here is derived from an EMBL/GenBank/DDBJ whole genome shotgun (WGS) entry which is preliminary data.</text>
</comment>
<protein>
    <submittedName>
        <fullName evidence="1">Uncharacterized protein</fullName>
    </submittedName>
</protein>
<organism evidence="1 2">
    <name type="scientific">Paralvinella palmiformis</name>
    <dbReference type="NCBI Taxonomy" id="53620"/>
    <lineage>
        <taxon>Eukaryota</taxon>
        <taxon>Metazoa</taxon>
        <taxon>Spiralia</taxon>
        <taxon>Lophotrochozoa</taxon>
        <taxon>Annelida</taxon>
        <taxon>Polychaeta</taxon>
        <taxon>Sedentaria</taxon>
        <taxon>Canalipalpata</taxon>
        <taxon>Terebellida</taxon>
        <taxon>Terebelliformia</taxon>
        <taxon>Alvinellidae</taxon>
        <taxon>Paralvinella</taxon>
    </lineage>
</organism>
<reference evidence="1" key="1">
    <citation type="journal article" date="2023" name="Mol. Biol. Evol.">
        <title>Third-Generation Sequencing Reveals the Adaptive Role of the Epigenome in Three Deep-Sea Polychaetes.</title>
        <authorList>
            <person name="Perez M."/>
            <person name="Aroh O."/>
            <person name="Sun Y."/>
            <person name="Lan Y."/>
            <person name="Juniper S.K."/>
            <person name="Young C.R."/>
            <person name="Angers B."/>
            <person name="Qian P.Y."/>
        </authorList>
    </citation>
    <scope>NUCLEOTIDE SEQUENCE</scope>
    <source>
        <strain evidence="1">P08H-3</strain>
    </source>
</reference>
<name>A0AAD9JH53_9ANNE</name>
<dbReference type="AlphaFoldDB" id="A0AAD9JH53"/>
<dbReference type="Proteomes" id="UP001208570">
    <property type="component" value="Unassembled WGS sequence"/>
</dbReference>
<proteinExistence type="predicted"/>
<evidence type="ECO:0000313" key="1">
    <source>
        <dbReference type="EMBL" id="KAK2152563.1"/>
    </source>
</evidence>
<keyword evidence="2" id="KW-1185">Reference proteome</keyword>
<accession>A0AAD9JH53</accession>
<gene>
    <name evidence="1" type="ORF">LSH36_325g02116</name>
</gene>
<dbReference type="EMBL" id="JAODUP010000325">
    <property type="protein sequence ID" value="KAK2152563.1"/>
    <property type="molecule type" value="Genomic_DNA"/>
</dbReference>
<evidence type="ECO:0000313" key="2">
    <source>
        <dbReference type="Proteomes" id="UP001208570"/>
    </source>
</evidence>